<accession>A0A381RYB1</accession>
<protein>
    <recommendedName>
        <fullName evidence="3">Sodium:proton antiporter</fullName>
    </recommendedName>
</protein>
<keyword evidence="1" id="KW-0812">Transmembrane</keyword>
<dbReference type="InterPro" id="IPR005133">
    <property type="entry name" value="PhaG_MnhG_YufB"/>
</dbReference>
<name>A0A381RYB1_9ZZZZ</name>
<evidence type="ECO:0000313" key="2">
    <source>
        <dbReference type="EMBL" id="SUZ96846.1"/>
    </source>
</evidence>
<keyword evidence="1" id="KW-1133">Transmembrane helix</keyword>
<evidence type="ECO:0008006" key="3">
    <source>
        <dbReference type="Google" id="ProtNLM"/>
    </source>
</evidence>
<reference evidence="2" key="1">
    <citation type="submission" date="2018-05" db="EMBL/GenBank/DDBJ databases">
        <authorList>
            <person name="Lanie J.A."/>
            <person name="Ng W.-L."/>
            <person name="Kazmierczak K.M."/>
            <person name="Andrzejewski T.M."/>
            <person name="Davidsen T.M."/>
            <person name="Wayne K.J."/>
            <person name="Tettelin H."/>
            <person name="Glass J.I."/>
            <person name="Rusch D."/>
            <person name="Podicherti R."/>
            <person name="Tsui H.-C.T."/>
            <person name="Winkler M.E."/>
        </authorList>
    </citation>
    <scope>NUCLEOTIDE SEQUENCE</scope>
</reference>
<feature type="transmembrane region" description="Helical" evidence="1">
    <location>
        <begin position="44"/>
        <end position="74"/>
    </location>
</feature>
<dbReference type="PANTHER" id="PTHR34703:SF1">
    <property type="entry name" value="ANTIPORTER SUBUNIT MNHG2-RELATED"/>
    <property type="match status" value="1"/>
</dbReference>
<sequence>VEIASGILLLIGALAMLVGGIGILRMPDLFTRLHAVGITDTLGAAAILLGLAFIAGWGLLLVKLFLILAVLLLLNPTASHALGRAAVHGARRPWLSAPK</sequence>
<keyword evidence="1" id="KW-0472">Membrane</keyword>
<dbReference type="EMBL" id="UINC01002454">
    <property type="protein sequence ID" value="SUZ96846.1"/>
    <property type="molecule type" value="Genomic_DNA"/>
</dbReference>
<dbReference type="NCBIfam" id="TIGR01300">
    <property type="entry name" value="CPA3_mnhG_phaG"/>
    <property type="match status" value="1"/>
</dbReference>
<dbReference type="AlphaFoldDB" id="A0A381RYB1"/>
<evidence type="ECO:0000256" key="1">
    <source>
        <dbReference type="SAM" id="Phobius"/>
    </source>
</evidence>
<feature type="transmembrane region" description="Helical" evidence="1">
    <location>
        <begin position="7"/>
        <end position="24"/>
    </location>
</feature>
<feature type="non-terminal residue" evidence="2">
    <location>
        <position position="1"/>
    </location>
</feature>
<dbReference type="PANTHER" id="PTHR34703">
    <property type="entry name" value="ANTIPORTER SUBUNIT MNHG2-RELATED"/>
    <property type="match status" value="1"/>
</dbReference>
<gene>
    <name evidence="2" type="ORF">METZ01_LOCUS49700</name>
</gene>
<proteinExistence type="predicted"/>
<dbReference type="Pfam" id="PF03334">
    <property type="entry name" value="PhaG_MnhG_YufB"/>
    <property type="match status" value="1"/>
</dbReference>
<dbReference type="GO" id="GO:0015385">
    <property type="term" value="F:sodium:proton antiporter activity"/>
    <property type="evidence" value="ECO:0007669"/>
    <property type="project" value="TreeGrafter"/>
</dbReference>
<organism evidence="2">
    <name type="scientific">marine metagenome</name>
    <dbReference type="NCBI Taxonomy" id="408172"/>
    <lineage>
        <taxon>unclassified sequences</taxon>
        <taxon>metagenomes</taxon>
        <taxon>ecological metagenomes</taxon>
    </lineage>
</organism>